<evidence type="ECO:0000313" key="1">
    <source>
        <dbReference type="EMBL" id="KAI0039918.1"/>
    </source>
</evidence>
<keyword evidence="2" id="KW-1185">Reference proteome</keyword>
<accession>A0ACB8R7D4</accession>
<dbReference type="EMBL" id="MU276248">
    <property type="protein sequence ID" value="KAI0039918.1"/>
    <property type="molecule type" value="Genomic_DNA"/>
</dbReference>
<reference evidence="1" key="1">
    <citation type="submission" date="2021-02" db="EMBL/GenBank/DDBJ databases">
        <authorList>
            <consortium name="DOE Joint Genome Institute"/>
            <person name="Ahrendt S."/>
            <person name="Looney B.P."/>
            <person name="Miyauchi S."/>
            <person name="Morin E."/>
            <person name="Drula E."/>
            <person name="Courty P.E."/>
            <person name="Chicoki N."/>
            <person name="Fauchery L."/>
            <person name="Kohler A."/>
            <person name="Kuo A."/>
            <person name="Labutti K."/>
            <person name="Pangilinan J."/>
            <person name="Lipzen A."/>
            <person name="Riley R."/>
            <person name="Andreopoulos W."/>
            <person name="He G."/>
            <person name="Johnson J."/>
            <person name="Barry K.W."/>
            <person name="Grigoriev I.V."/>
            <person name="Nagy L."/>
            <person name="Hibbett D."/>
            <person name="Henrissat B."/>
            <person name="Matheny P.B."/>
            <person name="Labbe J."/>
            <person name="Martin F."/>
        </authorList>
    </citation>
    <scope>NUCLEOTIDE SEQUENCE</scope>
    <source>
        <strain evidence="1">FP105234-sp</strain>
    </source>
</reference>
<dbReference type="Proteomes" id="UP000814033">
    <property type="component" value="Unassembled WGS sequence"/>
</dbReference>
<proteinExistence type="predicted"/>
<evidence type="ECO:0000313" key="2">
    <source>
        <dbReference type="Proteomes" id="UP000814033"/>
    </source>
</evidence>
<gene>
    <name evidence="1" type="ORF">FA95DRAFT_1612198</name>
</gene>
<organism evidence="1 2">
    <name type="scientific">Auriscalpium vulgare</name>
    <dbReference type="NCBI Taxonomy" id="40419"/>
    <lineage>
        <taxon>Eukaryota</taxon>
        <taxon>Fungi</taxon>
        <taxon>Dikarya</taxon>
        <taxon>Basidiomycota</taxon>
        <taxon>Agaricomycotina</taxon>
        <taxon>Agaricomycetes</taxon>
        <taxon>Russulales</taxon>
        <taxon>Auriscalpiaceae</taxon>
        <taxon>Auriscalpium</taxon>
    </lineage>
</organism>
<comment type="caution">
    <text evidence="1">The sequence shown here is derived from an EMBL/GenBank/DDBJ whole genome shotgun (WGS) entry which is preliminary data.</text>
</comment>
<protein>
    <submittedName>
        <fullName evidence="1">Vps54-domain-containing protein</fullName>
    </submittedName>
</protein>
<name>A0ACB8R7D4_9AGAM</name>
<reference evidence="1" key="2">
    <citation type="journal article" date="2022" name="New Phytol.">
        <title>Evolutionary transition to the ectomycorrhizal habit in the genomes of a hyperdiverse lineage of mushroom-forming fungi.</title>
        <authorList>
            <person name="Looney B."/>
            <person name="Miyauchi S."/>
            <person name="Morin E."/>
            <person name="Drula E."/>
            <person name="Courty P.E."/>
            <person name="Kohler A."/>
            <person name="Kuo A."/>
            <person name="LaButti K."/>
            <person name="Pangilinan J."/>
            <person name="Lipzen A."/>
            <person name="Riley R."/>
            <person name="Andreopoulos W."/>
            <person name="He G."/>
            <person name="Johnson J."/>
            <person name="Nolan M."/>
            <person name="Tritt A."/>
            <person name="Barry K.W."/>
            <person name="Grigoriev I.V."/>
            <person name="Nagy L.G."/>
            <person name="Hibbett D."/>
            <person name="Henrissat B."/>
            <person name="Matheny P.B."/>
            <person name="Labbe J."/>
            <person name="Martin F.M."/>
        </authorList>
    </citation>
    <scope>NUCLEOTIDE SEQUENCE</scope>
    <source>
        <strain evidence="1">FP105234-sp</strain>
    </source>
</reference>
<sequence>MSDYTSNPSRPASPVGPLPDIVTARPAAYRFNWDASTRRPGPGSVSEATEGRGDYFAATPRIDIYGASTSSAPSAIPAQWSSAKHGFHAISTVVNNPHKKSAPPKAHASVPSVPPADLPRVRRKDFDPYLSTISPEWQRFQRSAELGRAGAAQLSESSNTEFDVEPGTPRVRRAIRSLPPLSSIPEVFFASNFNLGDPRTFNLVTETASSSSSSSSPTSPITPHDPSALAHSLPLLEKLSHHADTLEQHLVHEIARRATPFFAALTNLQDLQAESARCLARIQSLRAQLQDVDTHGAMRGLHGVRKEARRAHIRQVRDGVRVVAGVVDMVGVARNLVGAGQWGEALNVVDDLRAMWDGPSIPPPQPPQTALASVAEEEQPSGASKPSPPVRLMSLTAFAALPEQLQTLTLEIASSLTTDLVAVLKVDFVERVHGSPEHSRADSDAGLRDRLRPLIQGLARTRTLREAVSEWRGVVLSEVKGVIRRHVSSFEPEYEAKKGTPEPPWITQLRGMSHQEFMEVLRSIIRSLLTCIEGLQAMNIILAEVVEGLRPPSSPADLTAVNDTLFDILASSAELANVLTSKVLSARSEQHPKLELGEFVELFNESWSFVVRCEVICRRMIVGLRGVAVSQAKVFLQTFHQSRISLSAKLVEDEQWSPADVPSALQRVVNLVVDAAVHDPHEFALILTAPVASAPPPSPRPTSASLHAPSSPLPPPGSPNGGSLSPRATSPRPRPQSNGSSSSTSKHLRVEERAYFAVSATQETLILLTDYLKVIVNLSLLTTDTMSRVIEFLKAFNSRTCQVVLGAGAMRSAGLKNITAKHLSLASQSLSIMIALIPYVRETFRRHLNSKQAVMLVEFDKLKRDYQEHQNEIHSKLIAIMGDRLSAHIKSLHAIKWDAPPVKPSPNDYMELLVKETVTLHKVLSRYLASAVVEYVMSQVFAAINHRLSEEYMKIELPSLEAKTRLLADAQFLNVKFSALKSVGAPTAMLETVVSDKRVAGTASRPSSPLPMPAPDIPLASPRPAPPQKRGSLFDNARIKGMLSRGAAQAHLAVPEQEAVPPTVPEKREGRPLSPAPVNGNGNGLAVLADSTTSLALQSGATTPAPSQTPAPAPEPPALAERQGNGSAHARSEDSLPPTPLEKPVPPADAGLQVGVGGEDGGEEAPPPATPAKDVVPPNVDAEPPAEGGEAETEAPARTPSEHE</sequence>